<feature type="transmembrane region" description="Helical" evidence="7">
    <location>
        <begin position="280"/>
        <end position="309"/>
    </location>
</feature>
<keyword evidence="2 7" id="KW-0813">Transport</keyword>
<proteinExistence type="inferred from homology"/>
<accession>A0ABP8E4U7</accession>
<dbReference type="CDD" id="cd06261">
    <property type="entry name" value="TM_PBP2"/>
    <property type="match status" value="1"/>
</dbReference>
<name>A0ABP8E4U7_9MICO</name>
<keyword evidence="3" id="KW-1003">Cell membrane</keyword>
<feature type="transmembrane region" description="Helical" evidence="7">
    <location>
        <begin position="34"/>
        <end position="53"/>
    </location>
</feature>
<evidence type="ECO:0000256" key="1">
    <source>
        <dbReference type="ARBA" id="ARBA00004651"/>
    </source>
</evidence>
<dbReference type="Pfam" id="PF00528">
    <property type="entry name" value="BPD_transp_1"/>
    <property type="match status" value="1"/>
</dbReference>
<evidence type="ECO:0000313" key="9">
    <source>
        <dbReference type="EMBL" id="GAA4267261.1"/>
    </source>
</evidence>
<dbReference type="EMBL" id="BAABAU010000004">
    <property type="protein sequence ID" value="GAA4267261.1"/>
    <property type="molecule type" value="Genomic_DNA"/>
</dbReference>
<protein>
    <submittedName>
        <fullName evidence="9">Sugar ABC transporter permease</fullName>
    </submittedName>
</protein>
<evidence type="ECO:0000256" key="7">
    <source>
        <dbReference type="RuleBase" id="RU363032"/>
    </source>
</evidence>
<feature type="transmembrane region" description="Helical" evidence="7">
    <location>
        <begin position="131"/>
        <end position="151"/>
    </location>
</feature>
<evidence type="ECO:0000256" key="3">
    <source>
        <dbReference type="ARBA" id="ARBA00022475"/>
    </source>
</evidence>
<gene>
    <name evidence="9" type="ORF">GCM10022256_28730</name>
</gene>
<dbReference type="InterPro" id="IPR000515">
    <property type="entry name" value="MetI-like"/>
</dbReference>
<dbReference type="PROSITE" id="PS50928">
    <property type="entry name" value="ABC_TM1"/>
    <property type="match status" value="1"/>
</dbReference>
<feature type="transmembrane region" description="Helical" evidence="7">
    <location>
        <begin position="171"/>
        <end position="191"/>
    </location>
</feature>
<evidence type="ECO:0000259" key="8">
    <source>
        <dbReference type="PROSITE" id="PS50928"/>
    </source>
</evidence>
<feature type="transmembrane region" description="Helical" evidence="7">
    <location>
        <begin position="98"/>
        <end position="119"/>
    </location>
</feature>
<sequence length="316" mass="34346">MSVSVQTRVRPETALTPIRPGQRRARMMLGMTRWLFVTPAVVFVAVFFGYPVVKNVIMSFQDYTTKTFFTGEAPWVGFANYAATFGSAVFATSVVNTALFTAGSIIMQFVIGLGLALFFRRNFPLSGFLRGLLLLPWLLPLIASSAVWKWLLDQDSGALNQFLGIFGVPAIPWLVSPSLALVAVIGVNIWLGIPFNTTILYSGLQSVPPELYEAASLDGATGWKAFWNITWPSIRSVVSVVIVLGVVYTLKVVDIILGLTGGGPANSTQTLATNAYHQSFINFQFGIGAAVSNVLILVSFVFAMIYLAISRKAVDE</sequence>
<evidence type="ECO:0000256" key="5">
    <source>
        <dbReference type="ARBA" id="ARBA00022989"/>
    </source>
</evidence>
<dbReference type="Proteomes" id="UP001501594">
    <property type="component" value="Unassembled WGS sequence"/>
</dbReference>
<dbReference type="PANTHER" id="PTHR43005:SF1">
    <property type="entry name" value="SPERMIDINE_PUTRESCINE TRANSPORT SYSTEM PERMEASE PROTEIN"/>
    <property type="match status" value="1"/>
</dbReference>
<keyword evidence="4 7" id="KW-0812">Transmembrane</keyword>
<evidence type="ECO:0000256" key="6">
    <source>
        <dbReference type="ARBA" id="ARBA00023136"/>
    </source>
</evidence>
<keyword evidence="5 7" id="KW-1133">Transmembrane helix</keyword>
<feature type="transmembrane region" description="Helical" evidence="7">
    <location>
        <begin position="237"/>
        <end position="260"/>
    </location>
</feature>
<dbReference type="PANTHER" id="PTHR43005">
    <property type="entry name" value="BLR7065 PROTEIN"/>
    <property type="match status" value="1"/>
</dbReference>
<evidence type="ECO:0000313" key="10">
    <source>
        <dbReference type="Proteomes" id="UP001501594"/>
    </source>
</evidence>
<reference evidence="10" key="1">
    <citation type="journal article" date="2019" name="Int. J. Syst. Evol. Microbiol.">
        <title>The Global Catalogue of Microorganisms (GCM) 10K type strain sequencing project: providing services to taxonomists for standard genome sequencing and annotation.</title>
        <authorList>
            <consortium name="The Broad Institute Genomics Platform"/>
            <consortium name="The Broad Institute Genome Sequencing Center for Infectious Disease"/>
            <person name="Wu L."/>
            <person name="Ma J."/>
        </authorList>
    </citation>
    <scope>NUCLEOTIDE SEQUENCE [LARGE SCALE GENOMIC DNA]</scope>
    <source>
        <strain evidence="10">JCM 17442</strain>
    </source>
</reference>
<comment type="subcellular location">
    <subcellularLocation>
        <location evidence="1 7">Cell membrane</location>
        <topology evidence="1 7">Multi-pass membrane protein</topology>
    </subcellularLocation>
</comment>
<keyword evidence="10" id="KW-1185">Reference proteome</keyword>
<keyword evidence="6 7" id="KW-0472">Membrane</keyword>
<comment type="similarity">
    <text evidence="7">Belongs to the binding-protein-dependent transport system permease family.</text>
</comment>
<dbReference type="RefSeq" id="WP_425552932.1">
    <property type="nucleotide sequence ID" value="NZ_BAABAU010000004.1"/>
</dbReference>
<feature type="domain" description="ABC transmembrane type-1" evidence="8">
    <location>
        <begin position="94"/>
        <end position="306"/>
    </location>
</feature>
<organism evidence="9 10">
    <name type="scientific">Frondihabitans peucedani</name>
    <dbReference type="NCBI Taxonomy" id="598626"/>
    <lineage>
        <taxon>Bacteria</taxon>
        <taxon>Bacillati</taxon>
        <taxon>Actinomycetota</taxon>
        <taxon>Actinomycetes</taxon>
        <taxon>Micrococcales</taxon>
        <taxon>Microbacteriaceae</taxon>
        <taxon>Frondihabitans</taxon>
    </lineage>
</organism>
<dbReference type="SUPFAM" id="SSF161098">
    <property type="entry name" value="MetI-like"/>
    <property type="match status" value="1"/>
</dbReference>
<evidence type="ECO:0000256" key="4">
    <source>
        <dbReference type="ARBA" id="ARBA00022692"/>
    </source>
</evidence>
<dbReference type="InterPro" id="IPR035906">
    <property type="entry name" value="MetI-like_sf"/>
</dbReference>
<evidence type="ECO:0000256" key="2">
    <source>
        <dbReference type="ARBA" id="ARBA00022448"/>
    </source>
</evidence>
<dbReference type="Gene3D" id="1.10.3720.10">
    <property type="entry name" value="MetI-like"/>
    <property type="match status" value="1"/>
</dbReference>
<comment type="caution">
    <text evidence="9">The sequence shown here is derived from an EMBL/GenBank/DDBJ whole genome shotgun (WGS) entry which is preliminary data.</text>
</comment>